<reference evidence="4" key="1">
    <citation type="submission" date="2018-11" db="EMBL/GenBank/DDBJ databases">
        <authorList>
            <person name="Alioto T."/>
            <person name="Alioto T."/>
        </authorList>
    </citation>
    <scope>NUCLEOTIDE SEQUENCE</scope>
</reference>
<dbReference type="Gene3D" id="2.170.300.10">
    <property type="entry name" value="Tie2 ligand-binding domain superfamily"/>
    <property type="match status" value="1"/>
</dbReference>
<evidence type="ECO:0000256" key="1">
    <source>
        <dbReference type="ARBA" id="ARBA00022729"/>
    </source>
</evidence>
<keyword evidence="1" id="KW-0732">Signal</keyword>
<protein>
    <recommendedName>
        <fullName evidence="3">EMI domain-containing protein</fullName>
    </recommendedName>
</protein>
<evidence type="ECO:0000313" key="4">
    <source>
        <dbReference type="EMBL" id="VDI76419.1"/>
    </source>
</evidence>
<feature type="domain" description="EMI" evidence="3">
    <location>
        <begin position="1"/>
        <end position="21"/>
    </location>
</feature>
<dbReference type="OrthoDB" id="6137592at2759"/>
<sequence length="156" mass="17215">MQQVKTFCCEGYKEENGTCVDCAGCTSMICPKNFCGDTCIETCNCPDYAYCDKLYCCLCRPGLHGVYCNETCTHGFYGLGCNNKCKCHNLNKCDPVTGNCTSYMYTSTTSTICPPGTASNKYLDSCAGSNNSNSLLHDDRSETSGKFQAEYFLYWV</sequence>
<evidence type="ECO:0000313" key="5">
    <source>
        <dbReference type="Proteomes" id="UP000596742"/>
    </source>
</evidence>
<dbReference type="PROSITE" id="PS51041">
    <property type="entry name" value="EMI"/>
    <property type="match status" value="1"/>
</dbReference>
<proteinExistence type="predicted"/>
<accession>A0A8B6HA81</accession>
<dbReference type="AlphaFoldDB" id="A0A8B6HA81"/>
<dbReference type="Proteomes" id="UP000596742">
    <property type="component" value="Unassembled WGS sequence"/>
</dbReference>
<dbReference type="EMBL" id="UYJE01009749">
    <property type="protein sequence ID" value="VDI76419.1"/>
    <property type="molecule type" value="Genomic_DNA"/>
</dbReference>
<gene>
    <name evidence="4" type="ORF">MGAL_10B067769</name>
</gene>
<keyword evidence="5" id="KW-1185">Reference proteome</keyword>
<evidence type="ECO:0000259" key="3">
    <source>
        <dbReference type="PROSITE" id="PS51041"/>
    </source>
</evidence>
<dbReference type="InterPro" id="IPR011489">
    <property type="entry name" value="EMI_domain"/>
</dbReference>
<keyword evidence="2" id="KW-1015">Disulfide bond</keyword>
<evidence type="ECO:0000256" key="2">
    <source>
        <dbReference type="ARBA" id="ARBA00023157"/>
    </source>
</evidence>
<organism evidence="4 5">
    <name type="scientific">Mytilus galloprovincialis</name>
    <name type="common">Mediterranean mussel</name>
    <dbReference type="NCBI Taxonomy" id="29158"/>
    <lineage>
        <taxon>Eukaryota</taxon>
        <taxon>Metazoa</taxon>
        <taxon>Spiralia</taxon>
        <taxon>Lophotrochozoa</taxon>
        <taxon>Mollusca</taxon>
        <taxon>Bivalvia</taxon>
        <taxon>Autobranchia</taxon>
        <taxon>Pteriomorphia</taxon>
        <taxon>Mytilida</taxon>
        <taxon>Mytiloidea</taxon>
        <taxon>Mytilidae</taxon>
        <taxon>Mytilinae</taxon>
        <taxon>Mytilus</taxon>
    </lineage>
</organism>
<name>A0A8B6HA81_MYTGA</name>
<comment type="caution">
    <text evidence="4">The sequence shown here is derived from an EMBL/GenBank/DDBJ whole genome shotgun (WGS) entry which is preliminary data.</text>
</comment>